<reference evidence="2" key="1">
    <citation type="journal article" date="2014" name="Genome Announc.">
        <title>Draft genome sequences of six enterohepatic helicobacter species isolated from humans and one from rhesus macaques.</title>
        <authorList>
            <person name="Shen Z."/>
            <person name="Sheh A."/>
            <person name="Young S.K."/>
            <person name="Abouelliel A."/>
            <person name="Ward D.V."/>
            <person name="Earl A.M."/>
            <person name="Fox J.G."/>
        </authorList>
    </citation>
    <scope>NUCLEOTIDE SEQUENCE [LARGE SCALE GENOMIC DNA]</scope>
    <source>
        <strain evidence="2">CCUG 18818</strain>
    </source>
</reference>
<dbReference type="EMBL" id="DS990394">
    <property type="protein sequence ID" value="EFR47562.1"/>
    <property type="molecule type" value="Genomic_DNA"/>
</dbReference>
<name>A0ABN0BDA7_9HELI</name>
<sequence length="74" mass="8807">MTTSPFWFQTLRPKLMRKKGVDKSNKSINDIVNAANRVKDNETYYIEKCETFLGIKYETHIPIEFYKIVFKKLS</sequence>
<keyword evidence="2" id="KW-1185">Reference proteome</keyword>
<evidence type="ECO:0000313" key="1">
    <source>
        <dbReference type="EMBL" id="EFR47562.1"/>
    </source>
</evidence>
<dbReference type="Proteomes" id="UP000005755">
    <property type="component" value="Unassembled WGS sequence"/>
</dbReference>
<evidence type="ECO:0000313" key="2">
    <source>
        <dbReference type="Proteomes" id="UP000005755"/>
    </source>
</evidence>
<gene>
    <name evidence="1" type="ORF">HCCG_02110</name>
</gene>
<proteinExistence type="predicted"/>
<protein>
    <submittedName>
        <fullName evidence="1">Uncharacterized protein</fullName>
    </submittedName>
</protein>
<accession>A0ABN0BDA7</accession>
<organism evidence="1 2">
    <name type="scientific">Helicobacter cinaedi CCUG 18818 = ATCC BAA-847</name>
    <dbReference type="NCBI Taxonomy" id="537971"/>
    <lineage>
        <taxon>Bacteria</taxon>
        <taxon>Pseudomonadati</taxon>
        <taxon>Campylobacterota</taxon>
        <taxon>Epsilonproteobacteria</taxon>
        <taxon>Campylobacterales</taxon>
        <taxon>Helicobacteraceae</taxon>
        <taxon>Helicobacter</taxon>
    </lineage>
</organism>